<dbReference type="EMBL" id="PXOF01000109">
    <property type="protein sequence ID" value="RGP64863.1"/>
    <property type="molecule type" value="Genomic_DNA"/>
</dbReference>
<feature type="region of interest" description="Disordered" evidence="1">
    <location>
        <begin position="1"/>
        <end position="93"/>
    </location>
</feature>
<feature type="compositionally biased region" description="Low complexity" evidence="1">
    <location>
        <begin position="39"/>
        <end position="51"/>
    </location>
</feature>
<organism evidence="2 3">
    <name type="scientific">Fusarium sporotrichioides</name>
    <dbReference type="NCBI Taxonomy" id="5514"/>
    <lineage>
        <taxon>Eukaryota</taxon>
        <taxon>Fungi</taxon>
        <taxon>Dikarya</taxon>
        <taxon>Ascomycota</taxon>
        <taxon>Pezizomycotina</taxon>
        <taxon>Sordariomycetes</taxon>
        <taxon>Hypocreomycetidae</taxon>
        <taxon>Hypocreales</taxon>
        <taxon>Nectriaceae</taxon>
        <taxon>Fusarium</taxon>
    </lineage>
</organism>
<sequence>MASNTSSAPCAQPPLSLLVEKHYQPNTPQNEESKKPESCESSSSPGSDGKPFTPKTRQKLKDYLCNSDSVAVSSVDEHTPPTDPPKPILKRGLVPGAKHPVNIIPRQYKQVRYATPPAYAAPTAIADDDLEFPPNNLSHAMRQTWARYPPPANEDFPVDEEFYFTPKFFANEIDPEGPLEQSKQRSQANFVQPLCLQGAIRNEYAAHLACKKQDHDELMEKVAVVRRAKAENDAVEFYNSKTNQPIKFPVLGPKVQKKIYEDKVNISALTRKIAICDGNIEGMVAGEFTYNKDTAHLPLTEEQRAVLREASGLSPFPPKVPPKLSIYDQWLKDQSAEPCPASNWLTDEEKFAKKKAFNAALSEQLKSRFPSKPIKMSTKLNRSDEPICEESNFPYVLPKTSAAPERYNMYETPVTVQVPKWLPAFADSGIVPIDKSASAEKQYKELLTTIWKLESQMLKETKPGKWDKKWHDASPRWTKPHHQESGGYAYHQGEKETYETFNETKPNQNLSETDVISEEFSFDDVFTFGRDVETKIPDKKSPEVLLMEIAEGVKKAIAKVGM</sequence>
<keyword evidence="3" id="KW-1185">Reference proteome</keyword>
<name>A0A395RXJ6_FUSSP</name>
<protein>
    <submittedName>
        <fullName evidence="2">Uncharacterized protein</fullName>
    </submittedName>
</protein>
<evidence type="ECO:0000313" key="3">
    <source>
        <dbReference type="Proteomes" id="UP000266152"/>
    </source>
</evidence>
<gene>
    <name evidence="2" type="ORF">FSPOR_7609</name>
</gene>
<dbReference type="STRING" id="5514.A0A395RXJ6"/>
<evidence type="ECO:0000313" key="2">
    <source>
        <dbReference type="EMBL" id="RGP64863.1"/>
    </source>
</evidence>
<feature type="compositionally biased region" description="Basic and acidic residues" evidence="1">
    <location>
        <begin position="464"/>
        <end position="474"/>
    </location>
</feature>
<dbReference type="AlphaFoldDB" id="A0A395RXJ6"/>
<proteinExistence type="predicted"/>
<accession>A0A395RXJ6</accession>
<comment type="caution">
    <text evidence="2">The sequence shown here is derived from an EMBL/GenBank/DDBJ whole genome shotgun (WGS) entry which is preliminary data.</text>
</comment>
<dbReference type="Proteomes" id="UP000266152">
    <property type="component" value="Unassembled WGS sequence"/>
</dbReference>
<feature type="region of interest" description="Disordered" evidence="1">
    <location>
        <begin position="464"/>
        <end position="487"/>
    </location>
</feature>
<evidence type="ECO:0000256" key="1">
    <source>
        <dbReference type="SAM" id="MobiDB-lite"/>
    </source>
</evidence>
<reference evidence="2 3" key="1">
    <citation type="journal article" date="2018" name="PLoS Pathog.">
        <title>Evolution of structural diversity of trichothecenes, a family of toxins produced by plant pathogenic and entomopathogenic fungi.</title>
        <authorList>
            <person name="Proctor R.H."/>
            <person name="McCormick S.P."/>
            <person name="Kim H.S."/>
            <person name="Cardoza R.E."/>
            <person name="Stanley A.M."/>
            <person name="Lindo L."/>
            <person name="Kelly A."/>
            <person name="Brown D.W."/>
            <person name="Lee T."/>
            <person name="Vaughan M.M."/>
            <person name="Alexander N.J."/>
            <person name="Busman M."/>
            <person name="Gutierrez S."/>
        </authorList>
    </citation>
    <scope>NUCLEOTIDE SEQUENCE [LARGE SCALE GENOMIC DNA]</scope>
    <source>
        <strain evidence="2 3">NRRL 3299</strain>
    </source>
</reference>